<feature type="domain" description="AB hydrolase-1" evidence="1">
    <location>
        <begin position="72"/>
        <end position="314"/>
    </location>
</feature>
<keyword evidence="2" id="KW-0378">Hydrolase</keyword>
<evidence type="ECO:0000259" key="1">
    <source>
        <dbReference type="Pfam" id="PF00561"/>
    </source>
</evidence>
<reference evidence="2" key="1">
    <citation type="journal article" date="2021" name="Front. Microbiol.">
        <title>Comprehensive Comparative Genomics and Phenotyping of Methylobacterium Species.</title>
        <authorList>
            <person name="Alessa O."/>
            <person name="Ogura Y."/>
            <person name="Fujitani Y."/>
            <person name="Takami H."/>
            <person name="Hayashi T."/>
            <person name="Sahin N."/>
            <person name="Tani A."/>
        </authorList>
    </citation>
    <scope>NUCLEOTIDE SEQUENCE</scope>
    <source>
        <strain evidence="2">DSM 23674</strain>
    </source>
</reference>
<gene>
    <name evidence="2" type="primary">xylF</name>
    <name evidence="2" type="ORF">EKPJFOCH_1103</name>
</gene>
<sequence>MGTLKGVAAFTGGAVALFVGLLVAALAAGAGATVLIASHIETLYPPAGRFVPVRGGRLAVLEAGPTETARGTVVLLHGASASAADPMEGVGRTLTKRGYRVIAFDRPGFGWSDRLGGAEAASPAFQAAAIGEALDAMQVGPAIVLGHSWSGALALRLALDRADQVSGLVLAAPVALPFPGKQLPWWGRLALQPAVTAFLVRTVVVPIAWWYLPKAAKGAFAPQAMSERYVERSRAPLILRPGAALANLQDLAGLPDALREQAPRYGDIPIPTVVVAGDADPVVRFQTQAAPLAEQIPGARLVRLRGVGHMLHYTATDALADAVDDVQAKLASPPAP</sequence>
<accession>A0ABQ4TGW1</accession>
<dbReference type="InterPro" id="IPR000639">
    <property type="entry name" value="Epox_hydrolase-like"/>
</dbReference>
<evidence type="ECO:0000313" key="3">
    <source>
        <dbReference type="Proteomes" id="UP001055101"/>
    </source>
</evidence>
<dbReference type="GO" id="GO:0016787">
    <property type="term" value="F:hydrolase activity"/>
    <property type="evidence" value="ECO:0007669"/>
    <property type="project" value="UniProtKB-KW"/>
</dbReference>
<comment type="caution">
    <text evidence="2">The sequence shown here is derived from an EMBL/GenBank/DDBJ whole genome shotgun (WGS) entry which is preliminary data.</text>
</comment>
<dbReference type="PRINTS" id="PR00412">
    <property type="entry name" value="EPOXHYDRLASE"/>
</dbReference>
<dbReference type="PANTHER" id="PTHR43689:SF8">
    <property type="entry name" value="ALPHA_BETA-HYDROLASES SUPERFAMILY PROTEIN"/>
    <property type="match status" value="1"/>
</dbReference>
<dbReference type="SUPFAM" id="SSF53474">
    <property type="entry name" value="alpha/beta-Hydrolases"/>
    <property type="match status" value="1"/>
</dbReference>
<organism evidence="2 3">
    <name type="scientific">Methylobacterium thuringiense</name>
    <dbReference type="NCBI Taxonomy" id="1003091"/>
    <lineage>
        <taxon>Bacteria</taxon>
        <taxon>Pseudomonadati</taxon>
        <taxon>Pseudomonadota</taxon>
        <taxon>Alphaproteobacteria</taxon>
        <taxon>Hyphomicrobiales</taxon>
        <taxon>Methylobacteriaceae</taxon>
        <taxon>Methylobacterium</taxon>
    </lineage>
</organism>
<reference evidence="2" key="2">
    <citation type="submission" date="2021-08" db="EMBL/GenBank/DDBJ databases">
        <authorList>
            <person name="Tani A."/>
            <person name="Ola A."/>
            <person name="Ogura Y."/>
            <person name="Katsura K."/>
            <person name="Hayashi T."/>
        </authorList>
    </citation>
    <scope>NUCLEOTIDE SEQUENCE</scope>
    <source>
        <strain evidence="2">DSM 23674</strain>
    </source>
</reference>
<dbReference type="RefSeq" id="WP_147817296.1">
    <property type="nucleotide sequence ID" value="NZ_BPRA01000005.1"/>
</dbReference>
<proteinExistence type="predicted"/>
<name>A0ABQ4TGW1_9HYPH</name>
<dbReference type="PANTHER" id="PTHR43689">
    <property type="entry name" value="HYDROLASE"/>
    <property type="match status" value="1"/>
</dbReference>
<dbReference type="Pfam" id="PF00561">
    <property type="entry name" value="Abhydrolase_1"/>
    <property type="match status" value="1"/>
</dbReference>
<dbReference type="EMBL" id="BPRA01000005">
    <property type="protein sequence ID" value="GJE54625.1"/>
    <property type="molecule type" value="Genomic_DNA"/>
</dbReference>
<dbReference type="InterPro" id="IPR029058">
    <property type="entry name" value="AB_hydrolase_fold"/>
</dbReference>
<keyword evidence="3" id="KW-1185">Reference proteome</keyword>
<dbReference type="PRINTS" id="PR00111">
    <property type="entry name" value="ABHYDROLASE"/>
</dbReference>
<dbReference type="InterPro" id="IPR000073">
    <property type="entry name" value="AB_hydrolase_1"/>
</dbReference>
<dbReference type="Gene3D" id="3.40.50.1820">
    <property type="entry name" value="alpha/beta hydrolase"/>
    <property type="match status" value="1"/>
</dbReference>
<protein>
    <submittedName>
        <fullName evidence="2">2-hydroxymuconate semialdehyde hydrolase</fullName>
    </submittedName>
</protein>
<dbReference type="Proteomes" id="UP001055101">
    <property type="component" value="Unassembled WGS sequence"/>
</dbReference>
<evidence type="ECO:0000313" key="2">
    <source>
        <dbReference type="EMBL" id="GJE54625.1"/>
    </source>
</evidence>